<evidence type="ECO:0000313" key="2">
    <source>
        <dbReference type="EMBL" id="KAF2446503.1"/>
    </source>
</evidence>
<dbReference type="Gene3D" id="3.40.50.300">
    <property type="entry name" value="P-loop containing nucleotide triphosphate hydrolases"/>
    <property type="match status" value="1"/>
</dbReference>
<gene>
    <name evidence="2" type="ORF">P171DRAFT_520005</name>
</gene>
<dbReference type="InterPro" id="IPR038727">
    <property type="entry name" value="NadR/Ttd14_AAA_dom"/>
</dbReference>
<accession>A0A9P4PNH8</accession>
<dbReference type="OrthoDB" id="6118920at2759"/>
<name>A0A9P4PNH8_9PLEO</name>
<protein>
    <recommendedName>
        <fullName evidence="1">NadR/Ttd14 AAA domain-containing protein</fullName>
    </recommendedName>
</protein>
<dbReference type="Pfam" id="PF13521">
    <property type="entry name" value="AAA_28"/>
    <property type="match status" value="1"/>
</dbReference>
<sequence>MTTSPTRALQLQNHILDAQFAAENAASPATCYISDRSGLDPIVYAQLFASEQAARDMLALEEWTELERRMKAGIVVLSGTEEWMHIDSAFRELLAARDIHYTVVPKDVESLEARVKLVLEHLNWVGG</sequence>
<proteinExistence type="predicted"/>
<comment type="caution">
    <text evidence="2">The sequence shown here is derived from an EMBL/GenBank/DDBJ whole genome shotgun (WGS) entry which is preliminary data.</text>
</comment>
<feature type="domain" description="NadR/Ttd14 AAA" evidence="1">
    <location>
        <begin position="7"/>
        <end position="105"/>
    </location>
</feature>
<dbReference type="InterPro" id="IPR027417">
    <property type="entry name" value="P-loop_NTPase"/>
</dbReference>
<organism evidence="2 3">
    <name type="scientific">Karstenula rhodostoma CBS 690.94</name>
    <dbReference type="NCBI Taxonomy" id="1392251"/>
    <lineage>
        <taxon>Eukaryota</taxon>
        <taxon>Fungi</taxon>
        <taxon>Dikarya</taxon>
        <taxon>Ascomycota</taxon>
        <taxon>Pezizomycotina</taxon>
        <taxon>Dothideomycetes</taxon>
        <taxon>Pleosporomycetidae</taxon>
        <taxon>Pleosporales</taxon>
        <taxon>Massarineae</taxon>
        <taxon>Didymosphaeriaceae</taxon>
        <taxon>Karstenula</taxon>
    </lineage>
</organism>
<dbReference type="Proteomes" id="UP000799764">
    <property type="component" value="Unassembled WGS sequence"/>
</dbReference>
<reference evidence="2" key="1">
    <citation type="journal article" date="2020" name="Stud. Mycol.">
        <title>101 Dothideomycetes genomes: a test case for predicting lifestyles and emergence of pathogens.</title>
        <authorList>
            <person name="Haridas S."/>
            <person name="Albert R."/>
            <person name="Binder M."/>
            <person name="Bloem J."/>
            <person name="Labutti K."/>
            <person name="Salamov A."/>
            <person name="Andreopoulos B."/>
            <person name="Baker S."/>
            <person name="Barry K."/>
            <person name="Bills G."/>
            <person name="Bluhm B."/>
            <person name="Cannon C."/>
            <person name="Castanera R."/>
            <person name="Culley D."/>
            <person name="Daum C."/>
            <person name="Ezra D."/>
            <person name="Gonzalez J."/>
            <person name="Henrissat B."/>
            <person name="Kuo A."/>
            <person name="Liang C."/>
            <person name="Lipzen A."/>
            <person name="Lutzoni F."/>
            <person name="Magnuson J."/>
            <person name="Mondo S."/>
            <person name="Nolan M."/>
            <person name="Ohm R."/>
            <person name="Pangilinan J."/>
            <person name="Park H.-J."/>
            <person name="Ramirez L."/>
            <person name="Alfaro M."/>
            <person name="Sun H."/>
            <person name="Tritt A."/>
            <person name="Yoshinaga Y."/>
            <person name="Zwiers L.-H."/>
            <person name="Turgeon B."/>
            <person name="Goodwin S."/>
            <person name="Spatafora J."/>
            <person name="Crous P."/>
            <person name="Grigoriev I."/>
        </authorList>
    </citation>
    <scope>NUCLEOTIDE SEQUENCE</scope>
    <source>
        <strain evidence="2">CBS 690.94</strain>
    </source>
</reference>
<keyword evidence="3" id="KW-1185">Reference proteome</keyword>
<evidence type="ECO:0000259" key="1">
    <source>
        <dbReference type="Pfam" id="PF13521"/>
    </source>
</evidence>
<evidence type="ECO:0000313" key="3">
    <source>
        <dbReference type="Proteomes" id="UP000799764"/>
    </source>
</evidence>
<dbReference type="EMBL" id="MU001498">
    <property type="protein sequence ID" value="KAF2446503.1"/>
    <property type="molecule type" value="Genomic_DNA"/>
</dbReference>
<dbReference type="AlphaFoldDB" id="A0A9P4PNH8"/>